<dbReference type="AlphaFoldDB" id="A0A0R2MPU5"/>
<comment type="caution">
    <text evidence="1">The sequence shown here is derived from an EMBL/GenBank/DDBJ whole genome shotgun (WGS) entry which is preliminary data.</text>
</comment>
<organism evidence="1 2">
    <name type="scientific">Lactiplantibacillus xiangfangensis</name>
    <dbReference type="NCBI Taxonomy" id="942150"/>
    <lineage>
        <taxon>Bacteria</taxon>
        <taxon>Bacillati</taxon>
        <taxon>Bacillota</taxon>
        <taxon>Bacilli</taxon>
        <taxon>Lactobacillales</taxon>
        <taxon>Lactobacillaceae</taxon>
        <taxon>Lactiplantibacillus</taxon>
    </lineage>
</organism>
<sequence>MDMTTETLQHIESQALTAAGKKVYTDESGKQFLIGDDVRPYHRDGHADEAIETSTLSSIVTYIKSGMDNRKHVLIHVVSPTRVDLLGDLDDYGAREELMTAAPTNDAIRWGHFYDRESMNILLQSGFRSTSDGMTTDDRDAIVKFIGNLVQDNNSVHVQDDGVTQSANVRQGVANQAEAKVPNPVLLKPYRTFTEVDQPESHFIFRIDADMEAALFEADGGAWRQVAINNVKDYLSKALADLADVENKVTILG</sequence>
<dbReference type="Proteomes" id="UP000051783">
    <property type="component" value="Unassembled WGS sequence"/>
</dbReference>
<dbReference type="STRING" id="942150.IV64_GL001708"/>
<evidence type="ECO:0000313" key="2">
    <source>
        <dbReference type="Proteomes" id="UP000051783"/>
    </source>
</evidence>
<dbReference type="EMBL" id="JQCL01000019">
    <property type="protein sequence ID" value="KRO14224.1"/>
    <property type="molecule type" value="Genomic_DNA"/>
</dbReference>
<dbReference type="PATRIC" id="fig|942150.3.peg.1769"/>
<reference evidence="1 2" key="1">
    <citation type="journal article" date="2015" name="Genome Announc.">
        <title>Expanding the biotechnology potential of lactobacilli through comparative genomics of 213 strains and associated genera.</title>
        <authorList>
            <person name="Sun Z."/>
            <person name="Harris H.M."/>
            <person name="McCann A."/>
            <person name="Guo C."/>
            <person name="Argimon S."/>
            <person name="Zhang W."/>
            <person name="Yang X."/>
            <person name="Jeffery I.B."/>
            <person name="Cooney J.C."/>
            <person name="Kagawa T.F."/>
            <person name="Liu W."/>
            <person name="Song Y."/>
            <person name="Salvetti E."/>
            <person name="Wrobel A."/>
            <person name="Rasinkangas P."/>
            <person name="Parkhill J."/>
            <person name="Rea M.C."/>
            <person name="O'Sullivan O."/>
            <person name="Ritari J."/>
            <person name="Douillard F.P."/>
            <person name="Paul Ross R."/>
            <person name="Yang R."/>
            <person name="Briner A.E."/>
            <person name="Felis G.E."/>
            <person name="de Vos W.M."/>
            <person name="Barrangou R."/>
            <person name="Klaenhammer T.R."/>
            <person name="Caufield P.W."/>
            <person name="Cui Y."/>
            <person name="Zhang H."/>
            <person name="O'Toole P.W."/>
        </authorList>
    </citation>
    <scope>NUCLEOTIDE SEQUENCE [LARGE SCALE GENOMIC DNA]</scope>
    <source>
        <strain evidence="1 2">LMG 26013</strain>
    </source>
</reference>
<proteinExistence type="predicted"/>
<keyword evidence="2" id="KW-1185">Reference proteome</keyword>
<protein>
    <recommendedName>
        <fullName evidence="3">Phage protein</fullName>
    </recommendedName>
</protein>
<gene>
    <name evidence="1" type="ORF">IV64_GL001708</name>
</gene>
<evidence type="ECO:0000313" key="1">
    <source>
        <dbReference type="EMBL" id="KRO14224.1"/>
    </source>
</evidence>
<dbReference type="RefSeq" id="WP_057705541.1">
    <property type="nucleotide sequence ID" value="NZ_JQCL01000019.1"/>
</dbReference>
<accession>A0A0R2MPU5</accession>
<evidence type="ECO:0008006" key="3">
    <source>
        <dbReference type="Google" id="ProtNLM"/>
    </source>
</evidence>
<dbReference type="OrthoDB" id="5432268at2"/>
<name>A0A0R2MPU5_9LACO</name>